<dbReference type="SUPFAM" id="SSF88798">
    <property type="entry name" value="N-terminal, heterodimerisation domain of RBP7 (RpoE)"/>
    <property type="match status" value="1"/>
</dbReference>
<dbReference type="InterPro" id="IPR005576">
    <property type="entry name" value="Rpb7-like_N"/>
</dbReference>
<sequence>MFYLSEIEHSLRLPAKQLSLPLDEALKKELQGLFLDKVVAKLGLCVSIYDIRQIDDGFISPGDGNPNYKVKFRMIMFRPFVGEVISAKLKESNADGLRLSLGFFDDIYVPVPLFPHPSHPEADPENKNQVTWIWEFNGENYRIDGVDEIRFRVHSLDYPPIPIEETNEAKPFAPMVIKGSLDADGLGPISWWVGVEE</sequence>
<dbReference type="Proteomes" id="UP001454036">
    <property type="component" value="Unassembled WGS sequence"/>
</dbReference>
<dbReference type="FunFam" id="2.40.50.140:FF:000488">
    <property type="entry name" value="Predicted protein"/>
    <property type="match status" value="1"/>
</dbReference>
<reference evidence="9 10" key="1">
    <citation type="submission" date="2024-01" db="EMBL/GenBank/DDBJ databases">
        <title>The complete chloroplast genome sequence of Lithospermum erythrorhizon: insights into the phylogenetic relationship among Boraginaceae species and the maternal lineages of purple gromwells.</title>
        <authorList>
            <person name="Okada T."/>
            <person name="Watanabe K."/>
        </authorList>
    </citation>
    <scope>NUCLEOTIDE SEQUENCE [LARGE SCALE GENOMIC DNA]</scope>
</reference>
<dbReference type="GO" id="GO:0006384">
    <property type="term" value="P:transcription initiation at RNA polymerase III promoter"/>
    <property type="evidence" value="ECO:0007669"/>
    <property type="project" value="TreeGrafter"/>
</dbReference>
<evidence type="ECO:0000256" key="1">
    <source>
        <dbReference type="ARBA" id="ARBA00004123"/>
    </source>
</evidence>
<dbReference type="PANTHER" id="PTHR12709:SF1">
    <property type="entry name" value="DNA-DIRECTED RNA POLYMERASE III SUBUNIT RPC8"/>
    <property type="match status" value="1"/>
</dbReference>
<dbReference type="PANTHER" id="PTHR12709">
    <property type="entry name" value="DNA-DIRECTED RNA POLYMERASE II, III"/>
    <property type="match status" value="1"/>
</dbReference>
<organism evidence="9 10">
    <name type="scientific">Lithospermum erythrorhizon</name>
    <name type="common">Purple gromwell</name>
    <name type="synonym">Lithospermum officinale var. erythrorhizon</name>
    <dbReference type="NCBI Taxonomy" id="34254"/>
    <lineage>
        <taxon>Eukaryota</taxon>
        <taxon>Viridiplantae</taxon>
        <taxon>Streptophyta</taxon>
        <taxon>Embryophyta</taxon>
        <taxon>Tracheophyta</taxon>
        <taxon>Spermatophyta</taxon>
        <taxon>Magnoliopsida</taxon>
        <taxon>eudicotyledons</taxon>
        <taxon>Gunneridae</taxon>
        <taxon>Pentapetalae</taxon>
        <taxon>asterids</taxon>
        <taxon>lamiids</taxon>
        <taxon>Boraginales</taxon>
        <taxon>Boraginaceae</taxon>
        <taxon>Boraginoideae</taxon>
        <taxon>Lithospermeae</taxon>
        <taxon>Lithospermum</taxon>
    </lineage>
</organism>
<keyword evidence="4 6" id="KW-0804">Transcription</keyword>
<dbReference type="InterPro" id="IPR012340">
    <property type="entry name" value="NA-bd_OB-fold"/>
</dbReference>
<evidence type="ECO:0000256" key="4">
    <source>
        <dbReference type="ARBA" id="ARBA00023163"/>
    </source>
</evidence>
<dbReference type="SUPFAM" id="SSF50249">
    <property type="entry name" value="Nucleic acid-binding proteins"/>
    <property type="match status" value="1"/>
</dbReference>
<evidence type="ECO:0000256" key="5">
    <source>
        <dbReference type="ARBA" id="ARBA00023242"/>
    </source>
</evidence>
<dbReference type="EMBL" id="BAABME010008257">
    <property type="protein sequence ID" value="GAA0172726.1"/>
    <property type="molecule type" value="Genomic_DNA"/>
</dbReference>
<dbReference type="Pfam" id="PF03876">
    <property type="entry name" value="SHS2_Rpb7-N"/>
    <property type="match status" value="1"/>
</dbReference>
<comment type="caution">
    <text evidence="9">The sequence shown here is derived from an EMBL/GenBank/DDBJ whole genome shotgun (WGS) entry which is preliminary data.</text>
</comment>
<evidence type="ECO:0000313" key="9">
    <source>
        <dbReference type="EMBL" id="GAA0172726.1"/>
    </source>
</evidence>
<comment type="subcellular location">
    <subcellularLocation>
        <location evidence="1 6">Nucleus</location>
    </subcellularLocation>
</comment>
<keyword evidence="3 6" id="KW-0240">DNA-directed RNA polymerase</keyword>
<evidence type="ECO:0000256" key="2">
    <source>
        <dbReference type="ARBA" id="ARBA00009307"/>
    </source>
</evidence>
<evidence type="ECO:0000256" key="6">
    <source>
        <dbReference type="RuleBase" id="RU369086"/>
    </source>
</evidence>
<name>A0AAV3RBL3_LITER</name>
<proteinExistence type="inferred from homology"/>
<dbReference type="Gene3D" id="2.40.50.140">
    <property type="entry name" value="Nucleic acid-binding proteins"/>
    <property type="match status" value="1"/>
</dbReference>
<dbReference type="InterPro" id="IPR013238">
    <property type="entry name" value="RNA_pol_III_Rbc25"/>
</dbReference>
<protein>
    <recommendedName>
        <fullName evidence="6">DNA-directed RNA polymerase subunit</fullName>
    </recommendedName>
</protein>
<keyword evidence="5 6" id="KW-0539">Nucleus</keyword>
<dbReference type="CDD" id="cd04330">
    <property type="entry name" value="RNAP_III_Rpc25_N"/>
    <property type="match status" value="1"/>
</dbReference>
<accession>A0AAV3RBL3</accession>
<keyword evidence="10" id="KW-1185">Reference proteome</keyword>
<comment type="function">
    <text evidence="6">DNA-dependent RNA polymerase which catalyzes the transcription of DNA into RNA using the four ribonucleoside triphosphates as substrates.</text>
</comment>
<evidence type="ECO:0000313" key="10">
    <source>
        <dbReference type="Proteomes" id="UP001454036"/>
    </source>
</evidence>
<evidence type="ECO:0000256" key="3">
    <source>
        <dbReference type="ARBA" id="ARBA00022478"/>
    </source>
</evidence>
<dbReference type="Gene3D" id="3.30.1490.120">
    <property type="entry name" value="RNA polymerase Rpb7-like, N-terminal domain"/>
    <property type="match status" value="1"/>
</dbReference>
<evidence type="ECO:0000259" key="8">
    <source>
        <dbReference type="Pfam" id="PF08292"/>
    </source>
</evidence>
<comment type="similarity">
    <text evidence="2">Belongs to the eukaryotic RPB7/RPC8 RNA polymerase subunit family.</text>
</comment>
<gene>
    <name evidence="9" type="ORF">LIER_26495</name>
</gene>
<evidence type="ECO:0000259" key="7">
    <source>
        <dbReference type="Pfam" id="PF03876"/>
    </source>
</evidence>
<dbReference type="Pfam" id="PF08292">
    <property type="entry name" value="RNA_pol_Rbc25"/>
    <property type="match status" value="1"/>
</dbReference>
<dbReference type="InterPro" id="IPR045113">
    <property type="entry name" value="Rpb7-like"/>
</dbReference>
<dbReference type="AlphaFoldDB" id="A0AAV3RBL3"/>
<dbReference type="InterPro" id="IPR036898">
    <property type="entry name" value="RNA_pol_Rpb7-like_N_sf"/>
</dbReference>
<feature type="domain" description="RNA polymerase Rpb7-like N-terminal" evidence="7">
    <location>
        <begin position="8"/>
        <end position="64"/>
    </location>
</feature>
<dbReference type="GO" id="GO:0005666">
    <property type="term" value="C:RNA polymerase III complex"/>
    <property type="evidence" value="ECO:0007669"/>
    <property type="project" value="TreeGrafter"/>
</dbReference>
<feature type="domain" description="RNA polymerase III subunit Rpc25" evidence="8">
    <location>
        <begin position="83"/>
        <end position="192"/>
    </location>
</feature>